<dbReference type="Proteomes" id="UP000251995">
    <property type="component" value="Chromosome"/>
</dbReference>
<accession>A0A344UPP1</accession>
<feature type="compositionally biased region" description="Basic residues" evidence="1">
    <location>
        <begin position="559"/>
        <end position="569"/>
    </location>
</feature>
<dbReference type="OrthoDB" id="9805115at2"/>
<evidence type="ECO:0000259" key="2">
    <source>
        <dbReference type="Pfam" id="PF04326"/>
    </source>
</evidence>
<name>A0A344UPP1_9ACTN</name>
<dbReference type="PANTHER" id="PTHR30595:SF6">
    <property type="entry name" value="SCHLAFEN ALBA-2 DOMAIN-CONTAINING PROTEIN"/>
    <property type="match status" value="1"/>
</dbReference>
<keyword evidence="4" id="KW-1185">Reference proteome</keyword>
<dbReference type="Gene3D" id="3.30.950.30">
    <property type="entry name" value="Schlafen, AAA domain"/>
    <property type="match status" value="1"/>
</dbReference>
<dbReference type="InterPro" id="IPR007421">
    <property type="entry name" value="Schlafen_AlbA_2_dom"/>
</dbReference>
<organism evidence="3 4">
    <name type="scientific">Acidipropionibacterium virtanenii</name>
    <dbReference type="NCBI Taxonomy" id="2057246"/>
    <lineage>
        <taxon>Bacteria</taxon>
        <taxon>Bacillati</taxon>
        <taxon>Actinomycetota</taxon>
        <taxon>Actinomycetes</taxon>
        <taxon>Propionibacteriales</taxon>
        <taxon>Propionibacteriaceae</taxon>
        <taxon>Acidipropionibacterium</taxon>
    </lineage>
</organism>
<dbReference type="PANTHER" id="PTHR30595">
    <property type="entry name" value="GLPR-RELATED TRANSCRIPTIONAL REPRESSOR"/>
    <property type="match status" value="1"/>
</dbReference>
<dbReference type="KEGG" id="acij:JS278_00041"/>
<dbReference type="InterPro" id="IPR038461">
    <property type="entry name" value="Schlafen_AlbA_2_dom_sf"/>
</dbReference>
<gene>
    <name evidence="3" type="ORF">JS278_00041</name>
</gene>
<feature type="domain" description="Schlafen AlbA-2" evidence="2">
    <location>
        <begin position="31"/>
        <end position="113"/>
    </location>
</feature>
<sequence length="587" mass="64113">MHLKRSPTVRLPMSSSISSSTSRRRAVHAPDTADDLAEAAACFANASGGTIIVGVADKVRGTEAFLGTDLEPGFVRRRVFERTQPNLDVMVREFNYAGKRLLLITVQEGLDVYVANGKAPRRRFEASCLPRSGIDLMRLSDERRGTDWSAAPSGRGVNDIDSTALLHLRSLLSRSRNALMEGVDASTVDLLSMLNLSDSHGTLTSAGELLLCQPLANAKNDVLVYQFRETPGGDVRSGRRWQAPLLTAAIEVLTMIEARIGTIPINLSNGQQIQIEDYPIIAVREALANALIHGDLRERRPVTVEHSSQSLVITSPAPLVSGITPDNILTHPPRPRFPSLASAMRAMGLAEQYGLGVDRMFKEMIRSGRAVPVLSVSEGDLRETTVRFSGGPPNSRIVKFVASLPSVEQEDTDALLIVSTLVSRRVLNAAQLAPVVQRDPDEAQAALLWLSQGAARIIEPTPRSSKRRHPDYRLTAGAVSSLGPVLAYQPKPKSDIERKIVAHVRDYDSINNDAVKRVFNVDVYAARDILKDLVSRDILARTSEQSRGTAVKYGAGKKFPARSRKRNKSTMRPEEGPSLFDMGSDVE</sequence>
<dbReference type="Pfam" id="PF13749">
    <property type="entry name" value="HATPase_c_4"/>
    <property type="match status" value="1"/>
</dbReference>
<dbReference type="EMBL" id="CP025198">
    <property type="protein sequence ID" value="AXE37239.1"/>
    <property type="molecule type" value="Genomic_DNA"/>
</dbReference>
<dbReference type="InterPro" id="IPR038475">
    <property type="entry name" value="RecG_C_sf"/>
</dbReference>
<protein>
    <recommendedName>
        <fullName evidence="2">Schlafen AlbA-2 domain-containing protein</fullName>
    </recommendedName>
</protein>
<evidence type="ECO:0000313" key="4">
    <source>
        <dbReference type="Proteomes" id="UP000251995"/>
    </source>
</evidence>
<dbReference type="Gene3D" id="6.10.10.130">
    <property type="match status" value="1"/>
</dbReference>
<dbReference type="Pfam" id="PF04326">
    <property type="entry name" value="SLFN_AlbA_2"/>
    <property type="match status" value="1"/>
</dbReference>
<dbReference type="Gene3D" id="3.30.565.60">
    <property type="match status" value="1"/>
</dbReference>
<evidence type="ECO:0000256" key="1">
    <source>
        <dbReference type="SAM" id="MobiDB-lite"/>
    </source>
</evidence>
<feature type="region of interest" description="Disordered" evidence="1">
    <location>
        <begin position="545"/>
        <end position="587"/>
    </location>
</feature>
<dbReference type="AlphaFoldDB" id="A0A344UPP1"/>
<feature type="region of interest" description="Disordered" evidence="1">
    <location>
        <begin position="1"/>
        <end position="29"/>
    </location>
</feature>
<proteinExistence type="predicted"/>
<reference evidence="3 4" key="1">
    <citation type="submission" date="2017-12" db="EMBL/GenBank/DDBJ databases">
        <title>The whole genome sequence of the Acidipropionibacterium virtanenii sp. nov. type strain JS278.</title>
        <authorList>
            <person name="Laine P."/>
            <person name="Deptula P."/>
            <person name="Varmanen P."/>
            <person name="Auvinen P."/>
        </authorList>
    </citation>
    <scope>NUCLEOTIDE SEQUENCE [LARGE SCALE GENOMIC DNA]</scope>
    <source>
        <strain evidence="3 4">JS278</strain>
    </source>
</reference>
<evidence type="ECO:0000313" key="3">
    <source>
        <dbReference type="EMBL" id="AXE37239.1"/>
    </source>
</evidence>